<accession>A0AAU8K7J8</accession>
<evidence type="ECO:0000259" key="1">
    <source>
        <dbReference type="Pfam" id="PF01844"/>
    </source>
</evidence>
<dbReference type="EC" id="3.1.-.-" evidence="2"/>
<keyword evidence="2" id="KW-0255">Endonuclease</keyword>
<dbReference type="InterPro" id="IPR002711">
    <property type="entry name" value="HNH"/>
</dbReference>
<organism evidence="2">
    <name type="scientific">Streptomyces sp. JL1001</name>
    <dbReference type="NCBI Taxonomy" id="3078227"/>
    <lineage>
        <taxon>Bacteria</taxon>
        <taxon>Bacillati</taxon>
        <taxon>Actinomycetota</taxon>
        <taxon>Actinomycetes</taxon>
        <taxon>Kitasatosporales</taxon>
        <taxon>Streptomycetaceae</taxon>
        <taxon>Streptomyces</taxon>
    </lineage>
</organism>
<reference evidence="2" key="1">
    <citation type="submission" date="2023-10" db="EMBL/GenBank/DDBJ databases">
        <title>Complete genome sequence of Streptomyces sp. JL1001.</title>
        <authorList>
            <person name="Jiang L."/>
        </authorList>
    </citation>
    <scope>NUCLEOTIDE SEQUENCE</scope>
    <source>
        <strain evidence="2">JL1001</strain>
    </source>
</reference>
<dbReference type="Gene3D" id="1.10.30.50">
    <property type="match status" value="1"/>
</dbReference>
<sequence length="51" mass="5618">MSLRRSDDAKWCASVDHVVPRALGGTHEPSNLQLAHLYCNQVKSDLRGAIT</sequence>
<keyword evidence="2" id="KW-0378">Hydrolase</keyword>
<dbReference type="GO" id="GO:0004519">
    <property type="term" value="F:endonuclease activity"/>
    <property type="evidence" value="ECO:0007669"/>
    <property type="project" value="UniProtKB-KW"/>
</dbReference>
<dbReference type="CDD" id="cd00085">
    <property type="entry name" value="HNHc"/>
    <property type="match status" value="1"/>
</dbReference>
<dbReference type="RefSeq" id="WP_354596069.1">
    <property type="nucleotide sequence ID" value="NZ_CP136798.1"/>
</dbReference>
<dbReference type="Pfam" id="PF01844">
    <property type="entry name" value="HNH"/>
    <property type="match status" value="1"/>
</dbReference>
<feature type="domain" description="HNH" evidence="1">
    <location>
        <begin position="13"/>
        <end position="45"/>
    </location>
</feature>
<dbReference type="AlphaFoldDB" id="A0AAU8K7J8"/>
<keyword evidence="2" id="KW-0540">Nuclease</keyword>
<protein>
    <submittedName>
        <fullName evidence="2">HNH endonuclease signature motif containing protein</fullName>
        <ecNumber evidence="2">3.1.-.-</ecNumber>
    </submittedName>
</protein>
<name>A0AAU8K7J8_9ACTN</name>
<dbReference type="GO" id="GO:0003676">
    <property type="term" value="F:nucleic acid binding"/>
    <property type="evidence" value="ECO:0007669"/>
    <property type="project" value="InterPro"/>
</dbReference>
<dbReference type="GO" id="GO:0008270">
    <property type="term" value="F:zinc ion binding"/>
    <property type="evidence" value="ECO:0007669"/>
    <property type="project" value="InterPro"/>
</dbReference>
<proteinExistence type="predicted"/>
<evidence type="ECO:0000313" key="2">
    <source>
        <dbReference type="EMBL" id="XCN12240.1"/>
    </source>
</evidence>
<gene>
    <name evidence="2" type="ORF">R1Y80_00705</name>
</gene>
<dbReference type="EMBL" id="CP136798">
    <property type="protein sequence ID" value="XCN12240.1"/>
    <property type="molecule type" value="Genomic_DNA"/>
</dbReference>
<dbReference type="InterPro" id="IPR003615">
    <property type="entry name" value="HNH_nuc"/>
</dbReference>
<dbReference type="GO" id="GO:0016787">
    <property type="term" value="F:hydrolase activity"/>
    <property type="evidence" value="ECO:0007669"/>
    <property type="project" value="UniProtKB-KW"/>
</dbReference>